<dbReference type="Ensembl" id="ENSGMOT00000068217.1">
    <property type="protein sequence ID" value="ENSGMOP00000069087.1"/>
    <property type="gene ID" value="ENSGMOG00000001527.2"/>
</dbReference>
<dbReference type="InterPro" id="IPR019137">
    <property type="entry name" value="Nck-associated_protein-1"/>
</dbReference>
<reference evidence="1" key="2">
    <citation type="submission" date="2025-09" db="UniProtKB">
        <authorList>
            <consortium name="Ensembl"/>
        </authorList>
    </citation>
    <scope>IDENTIFICATION</scope>
</reference>
<evidence type="ECO:0000313" key="2">
    <source>
        <dbReference type="Proteomes" id="UP000694546"/>
    </source>
</evidence>
<name>A0A8C5D1G0_GADMO</name>
<protein>
    <recommendedName>
        <fullName evidence="3">NCK associated protein 1 like</fullName>
    </recommendedName>
</protein>
<proteinExistence type="predicted"/>
<gene>
    <name evidence="1" type="primary">nckap1l</name>
</gene>
<dbReference type="GO" id="GO:0030866">
    <property type="term" value="P:cortical actin cytoskeleton organization"/>
    <property type="evidence" value="ECO:0007669"/>
    <property type="project" value="TreeGrafter"/>
</dbReference>
<accession>A0A8C5D1G0</accession>
<dbReference type="PANTHER" id="PTHR12093">
    <property type="entry name" value="NCK-ASSOCIATED PROTEIN 1"/>
    <property type="match status" value="1"/>
</dbReference>
<keyword evidence="2" id="KW-1185">Reference proteome</keyword>
<evidence type="ECO:0000313" key="1">
    <source>
        <dbReference type="Ensembl" id="ENSGMOP00000069087.1"/>
    </source>
</evidence>
<dbReference type="PANTHER" id="PTHR12093:SF9">
    <property type="entry name" value="NCK-ASSOCIATED PROTEIN 1-LIKE"/>
    <property type="match status" value="1"/>
</dbReference>
<dbReference type="GO" id="GO:0016477">
    <property type="term" value="P:cell migration"/>
    <property type="evidence" value="ECO:0007669"/>
    <property type="project" value="TreeGrafter"/>
</dbReference>
<dbReference type="AlphaFoldDB" id="A0A8C5D1G0"/>
<evidence type="ECO:0008006" key="3">
    <source>
        <dbReference type="Google" id="ProtNLM"/>
    </source>
</evidence>
<sequence length="1073" mass="120669">MAYQQKLAEKLTILNERGNGVLIRVNYIKKICSDPKLRPSLLTDKIMDPAVKYINKKFPNVDFRGNNQHLTSIQRQKAEVMSAASSYYDSFLDVMEFRDHVYELLNTLDACQCFLDISINFDLTKIYLDLIVTYTSVIIMLSRLDDKKALVGMYNCAYEMTNGTCDSSYPRLSQMLIEYEQPWKKLHEDFGPHTRLVTSAVLSLQMVYPRRNLPADQWRRAQLLSLLSAPANMLDPARSASSACAPLIVCVLPVWPAAVSFLLCPSSVNSHPPSLELWKAALRSGLYLTLTRDEALNIHKVSEEVFDSHKGYGKRIADIKECREHAIQNNGALHRERRGFLRGALKELFNVLEDEPGLLGPKALYVFMALAFTRDEVLWLVRHSENIPKTKTPEDYVDNKMAELLFYMVKLKALVVKHSYVIQRYHVQYLAQFDALVLNDTIQNMYVCPEEESILTSSFVSTLSALSIKQGDSPPQTNTYSINAIRAVVDPLSQAYCSVNKAPLPLKEYPDLAKVMNTIQFHTRLVDNMEDLLLETSELSVLCFYPRVFEKMFQQSSEEPSVKRYIMAFPYICSDFICCAHPLCPEEVSLLPKNSAKTISTARNKKLKKPVPKKGEVEMEKPGAESVRKDRAVVTNMDKMHLTLTELCSSYDLCSDFIVSDHIINPAEFLLSHLETRLSEIIVKMANNSPPSQEITRPSDLLAAVRSYSASLHTISGYINLDVSRLVKSILLQQTQPLDSQGSKTITSLYTNWWVYLESLLRHASGSLIAHSPTMQCFINQPSDSDLSFRADEFSDISELQSLAQLIGPYGLKYLSENLMWHITSQVSLSPFLTLCSLSLSLPLVGGENVLKRMTIIGVILSFKAMAQDCLNDVIPFYILCIYQYGAFLNGLLPNAFVLQVTLNVFELASAAGFSCDIDPALVSAIASMHKTSVDEEYKLTCLLLVYIAVSLPSLALDPNSLYNKANGGHNNNIHCLAVAVNQLAASMFTIQGKDIEQQLEEFLLLASSTLLQLGQTVERVESKNRDSVYLLLHMIVEQSPFLSQDTLEGCFPYVLLRNAYRSVYKSCIVTLG</sequence>
<dbReference type="GO" id="GO:0030031">
    <property type="term" value="P:cell projection assembly"/>
    <property type="evidence" value="ECO:0007669"/>
    <property type="project" value="TreeGrafter"/>
</dbReference>
<dbReference type="Proteomes" id="UP000694546">
    <property type="component" value="Chromosome 13"/>
</dbReference>
<dbReference type="GeneTree" id="ENSGT00390000016619"/>
<dbReference type="GO" id="GO:0031209">
    <property type="term" value="C:SCAR complex"/>
    <property type="evidence" value="ECO:0007669"/>
    <property type="project" value="TreeGrafter"/>
</dbReference>
<dbReference type="GO" id="GO:0048812">
    <property type="term" value="P:neuron projection morphogenesis"/>
    <property type="evidence" value="ECO:0007669"/>
    <property type="project" value="TreeGrafter"/>
</dbReference>
<dbReference type="Pfam" id="PF09735">
    <property type="entry name" value="Nckap1"/>
    <property type="match status" value="3"/>
</dbReference>
<reference evidence="1" key="1">
    <citation type="submission" date="2025-08" db="UniProtKB">
        <authorList>
            <consortium name="Ensembl"/>
        </authorList>
    </citation>
    <scope>IDENTIFICATION</scope>
</reference>
<organism evidence="1 2">
    <name type="scientific">Gadus morhua</name>
    <name type="common">Atlantic cod</name>
    <dbReference type="NCBI Taxonomy" id="8049"/>
    <lineage>
        <taxon>Eukaryota</taxon>
        <taxon>Metazoa</taxon>
        <taxon>Chordata</taxon>
        <taxon>Craniata</taxon>
        <taxon>Vertebrata</taxon>
        <taxon>Euteleostomi</taxon>
        <taxon>Actinopterygii</taxon>
        <taxon>Neopterygii</taxon>
        <taxon>Teleostei</taxon>
        <taxon>Neoteleostei</taxon>
        <taxon>Acanthomorphata</taxon>
        <taxon>Zeiogadaria</taxon>
        <taxon>Gadariae</taxon>
        <taxon>Gadiformes</taxon>
        <taxon>Gadoidei</taxon>
        <taxon>Gadidae</taxon>
        <taxon>Gadus</taxon>
    </lineage>
</organism>